<dbReference type="Pfam" id="PF05719">
    <property type="entry name" value="GPP34"/>
    <property type="match status" value="1"/>
</dbReference>
<accession>A0A117UXR2</accession>
<dbReference type="RefSeq" id="WP_067907292.1">
    <property type="nucleotide sequence ID" value="NZ_KQ954244.1"/>
</dbReference>
<evidence type="ECO:0000256" key="3">
    <source>
        <dbReference type="ARBA" id="ARBA00023121"/>
    </source>
</evidence>
<dbReference type="EMBL" id="LLZS01000003">
    <property type="protein sequence ID" value="KUR72789.1"/>
    <property type="molecule type" value="Genomic_DNA"/>
</dbReference>
<dbReference type="GO" id="GO:0005737">
    <property type="term" value="C:cytoplasm"/>
    <property type="evidence" value="ECO:0007669"/>
    <property type="project" value="UniProtKB-ARBA"/>
</dbReference>
<reference evidence="5 6" key="1">
    <citation type="submission" date="2015-10" db="EMBL/GenBank/DDBJ databases">
        <title>Draft genome sequence of Novosphingobium fuchskuhlense DSM 25065 isolated from a surface water sample of the southwest basin of Lake Grosse Fuchskuhle.</title>
        <authorList>
            <person name="Ruckert C."/>
            <person name="Winkler A."/>
            <person name="Glaeser J."/>
            <person name="Grossart H.-P."/>
            <person name="Kalinowski J."/>
            <person name="Glaeser S."/>
        </authorList>
    </citation>
    <scope>NUCLEOTIDE SEQUENCE [LARGE SCALE GENOMIC DNA]</scope>
    <source>
        <strain evidence="5 6">FNE08-7</strain>
    </source>
</reference>
<dbReference type="OrthoDB" id="6237461at2"/>
<protein>
    <recommendedName>
        <fullName evidence="7">GPP34 family phosphoprotein</fullName>
    </recommendedName>
</protein>
<gene>
    <name evidence="5" type="ORF">AQZ52_06085</name>
</gene>
<dbReference type="GO" id="GO:0070273">
    <property type="term" value="F:phosphatidylinositol-4-phosphate binding"/>
    <property type="evidence" value="ECO:0007669"/>
    <property type="project" value="InterPro"/>
</dbReference>
<dbReference type="Proteomes" id="UP000058012">
    <property type="component" value="Unassembled WGS sequence"/>
</dbReference>
<keyword evidence="4" id="KW-0472">Membrane</keyword>
<dbReference type="GO" id="GO:0012505">
    <property type="term" value="C:endomembrane system"/>
    <property type="evidence" value="ECO:0007669"/>
    <property type="project" value="UniProtKB-ARBA"/>
</dbReference>
<keyword evidence="6" id="KW-1185">Reference proteome</keyword>
<keyword evidence="2" id="KW-0333">Golgi apparatus</keyword>
<dbReference type="Gene3D" id="1.10.3630.10">
    <property type="entry name" value="yeast vps74-n-term truncation variant domain like"/>
    <property type="match status" value="1"/>
</dbReference>
<keyword evidence="3" id="KW-0446">Lipid-binding</keyword>
<dbReference type="InterPro" id="IPR008628">
    <property type="entry name" value="GPP34-like"/>
</dbReference>
<evidence type="ECO:0000256" key="1">
    <source>
        <dbReference type="ARBA" id="ARBA00004255"/>
    </source>
</evidence>
<organism evidence="5 6">
    <name type="scientific">Novosphingobium fuchskuhlense</name>
    <dbReference type="NCBI Taxonomy" id="1117702"/>
    <lineage>
        <taxon>Bacteria</taxon>
        <taxon>Pseudomonadati</taxon>
        <taxon>Pseudomonadota</taxon>
        <taxon>Alphaproteobacteria</taxon>
        <taxon>Sphingomonadales</taxon>
        <taxon>Sphingomonadaceae</taxon>
        <taxon>Novosphingobium</taxon>
    </lineage>
</organism>
<evidence type="ECO:0008006" key="7">
    <source>
        <dbReference type="Google" id="ProtNLM"/>
    </source>
</evidence>
<evidence type="ECO:0000256" key="4">
    <source>
        <dbReference type="ARBA" id="ARBA00023136"/>
    </source>
</evidence>
<sequence>MSENLTLCEEIILLTISDEGKLLREPSGLAAKSAVAGACLIDLALLNRIDNDLQHFFVIDQAPTNEGHLDLALASLAQSGQKHTLDSAVSCVLQIAEELYELAFKRLINRGIIEPKDQVFLWVIKSRRYPQTDDAAQNATKQKILDALLSKSIPTPRDVALIALAYDYNILKLFMADREIERLMDRIIDVASLDISLQALRRMSLAIQAQLAAVYISPIM</sequence>
<proteinExistence type="predicted"/>
<dbReference type="InterPro" id="IPR038261">
    <property type="entry name" value="GPP34-like_sf"/>
</dbReference>
<dbReference type="STRING" id="1117702.AQZ52_06085"/>
<comment type="caution">
    <text evidence="5">The sequence shown here is derived from an EMBL/GenBank/DDBJ whole genome shotgun (WGS) entry which is preliminary data.</text>
</comment>
<evidence type="ECO:0000256" key="2">
    <source>
        <dbReference type="ARBA" id="ARBA00023034"/>
    </source>
</evidence>
<dbReference type="AlphaFoldDB" id="A0A117UXR2"/>
<evidence type="ECO:0000313" key="6">
    <source>
        <dbReference type="Proteomes" id="UP000058012"/>
    </source>
</evidence>
<name>A0A117UXR2_9SPHN</name>
<evidence type="ECO:0000313" key="5">
    <source>
        <dbReference type="EMBL" id="KUR72789.1"/>
    </source>
</evidence>
<comment type="subcellular location">
    <subcellularLocation>
        <location evidence="1">Golgi apparatus membrane</location>
        <topology evidence="1">Peripheral membrane protein</topology>
        <orientation evidence="1">Cytoplasmic side</orientation>
    </subcellularLocation>
</comment>